<evidence type="ECO:0000256" key="7">
    <source>
        <dbReference type="PROSITE-ProRule" id="PRU00206"/>
    </source>
</evidence>
<dbReference type="GO" id="GO:0036462">
    <property type="term" value="P:TRAIL-activated apoptotic signaling pathway"/>
    <property type="evidence" value="ECO:0007669"/>
    <property type="project" value="TreeGrafter"/>
</dbReference>
<dbReference type="GO" id="GO:0009986">
    <property type="term" value="C:cell surface"/>
    <property type="evidence" value="ECO:0007669"/>
    <property type="project" value="TreeGrafter"/>
</dbReference>
<keyword evidence="2" id="KW-0677">Repeat</keyword>
<comment type="caution">
    <text evidence="7">Lacks conserved residue(s) required for the propagation of feature annotation.</text>
</comment>
<dbReference type="Pfam" id="PF00020">
    <property type="entry name" value="TNFR_c6"/>
    <property type="match status" value="1"/>
</dbReference>
<organism evidence="9 10">
    <name type="scientific">Catharus fuscescens</name>
    <name type="common">Veery</name>
    <name type="synonym">Turdus fuscescens</name>
    <dbReference type="NCBI Taxonomy" id="159581"/>
    <lineage>
        <taxon>Eukaryota</taxon>
        <taxon>Metazoa</taxon>
        <taxon>Chordata</taxon>
        <taxon>Craniata</taxon>
        <taxon>Vertebrata</taxon>
        <taxon>Euteleostomi</taxon>
        <taxon>Archelosauria</taxon>
        <taxon>Archosauria</taxon>
        <taxon>Dinosauria</taxon>
        <taxon>Saurischia</taxon>
        <taxon>Theropoda</taxon>
        <taxon>Coelurosauria</taxon>
        <taxon>Aves</taxon>
        <taxon>Neognathae</taxon>
        <taxon>Neoaves</taxon>
        <taxon>Telluraves</taxon>
        <taxon>Australaves</taxon>
        <taxon>Passeriformes</taxon>
        <taxon>Turdidae</taxon>
        <taxon>Catharus</taxon>
    </lineage>
</organism>
<feature type="disulfide bond" evidence="7">
    <location>
        <begin position="33"/>
        <end position="46"/>
    </location>
</feature>
<dbReference type="InterPro" id="IPR001368">
    <property type="entry name" value="TNFR/NGFR_Cys_rich_reg"/>
</dbReference>
<dbReference type="PANTHER" id="PTHR46330">
    <property type="entry name" value="TUMOR NECROSIS FACTOR RECEPTOR SUPERFAMILY MEMBER 10B"/>
    <property type="match status" value="1"/>
</dbReference>
<feature type="disulfide bond" evidence="7">
    <location>
        <begin position="36"/>
        <end position="54"/>
    </location>
</feature>
<dbReference type="GO" id="GO:0005886">
    <property type="term" value="C:plasma membrane"/>
    <property type="evidence" value="ECO:0007669"/>
    <property type="project" value="TreeGrafter"/>
</dbReference>
<dbReference type="Proteomes" id="UP000519684">
    <property type="component" value="Unassembled WGS sequence"/>
</dbReference>
<evidence type="ECO:0000256" key="1">
    <source>
        <dbReference type="ARBA" id="ARBA00004370"/>
    </source>
</evidence>
<keyword evidence="10" id="KW-1185">Reference proteome</keyword>
<accession>A0A7L2DHA7</accession>
<feature type="repeat" description="TNFR-Cys" evidence="7">
    <location>
        <begin position="13"/>
        <end position="54"/>
    </location>
</feature>
<evidence type="ECO:0000313" key="9">
    <source>
        <dbReference type="EMBL" id="NXQ49078.1"/>
    </source>
</evidence>
<feature type="non-terminal residue" evidence="9">
    <location>
        <position position="74"/>
    </location>
</feature>
<evidence type="ECO:0000256" key="5">
    <source>
        <dbReference type="ARBA" id="ARBA00023170"/>
    </source>
</evidence>
<evidence type="ECO:0000313" key="10">
    <source>
        <dbReference type="Proteomes" id="UP000519684"/>
    </source>
</evidence>
<dbReference type="PANTHER" id="PTHR46330:SF16">
    <property type="entry name" value="TUMOR NECROSIS FACTOR RECEPTOR SUPERFAMILY MEMBER 22"/>
    <property type="match status" value="1"/>
</dbReference>
<evidence type="ECO:0000256" key="4">
    <source>
        <dbReference type="ARBA" id="ARBA00023157"/>
    </source>
</evidence>
<gene>
    <name evidence="9" type="primary">Tnfrsf10a</name>
    <name evidence="9" type="ORF">CATFUS_R05955</name>
</gene>
<dbReference type="EMBL" id="VWYD01026687">
    <property type="protein sequence ID" value="NXQ49078.1"/>
    <property type="molecule type" value="Genomic_DNA"/>
</dbReference>
<comment type="caution">
    <text evidence="9">The sequence shown here is derived from an EMBL/GenBank/DDBJ whole genome shotgun (WGS) entry which is preliminary data.</text>
</comment>
<keyword evidence="5" id="KW-0675">Receptor</keyword>
<evidence type="ECO:0000256" key="2">
    <source>
        <dbReference type="ARBA" id="ARBA00022737"/>
    </source>
</evidence>
<protein>
    <submittedName>
        <fullName evidence="9">TR10A factor</fullName>
    </submittedName>
</protein>
<sequence length="74" mass="8533">HCRASHWNGKCDRCTEGKEFTPYANGWNGCLPCRQCNEDQITLRRCNRTHDAECQCKPGYSCADEDCEKCERNS</sequence>
<comment type="subcellular location">
    <subcellularLocation>
        <location evidence="1">Membrane</location>
    </subcellularLocation>
</comment>
<dbReference type="AlphaFoldDB" id="A0A7L2DHA7"/>
<dbReference type="InterPro" id="IPR052491">
    <property type="entry name" value="TNFRSF10"/>
</dbReference>
<keyword evidence="3" id="KW-0472">Membrane</keyword>
<feature type="domain" description="TNFR-Cys" evidence="8">
    <location>
        <begin position="13"/>
        <end position="54"/>
    </location>
</feature>
<feature type="non-terminal residue" evidence="9">
    <location>
        <position position="1"/>
    </location>
</feature>
<dbReference type="PROSITE" id="PS50050">
    <property type="entry name" value="TNFR_NGFR_2"/>
    <property type="match status" value="1"/>
</dbReference>
<proteinExistence type="predicted"/>
<dbReference type="SMART" id="SM00208">
    <property type="entry name" value="TNFR"/>
    <property type="match status" value="1"/>
</dbReference>
<evidence type="ECO:0000256" key="3">
    <source>
        <dbReference type="ARBA" id="ARBA00023136"/>
    </source>
</evidence>
<keyword evidence="4 7" id="KW-1015">Disulfide bond</keyword>
<evidence type="ECO:0000259" key="8">
    <source>
        <dbReference type="PROSITE" id="PS50050"/>
    </source>
</evidence>
<reference evidence="9 10" key="1">
    <citation type="submission" date="2019-09" db="EMBL/GenBank/DDBJ databases">
        <title>Bird 10,000 Genomes (B10K) Project - Family phase.</title>
        <authorList>
            <person name="Zhang G."/>
        </authorList>
    </citation>
    <scope>NUCLEOTIDE SEQUENCE [LARGE SCALE GENOMIC DNA]</scope>
    <source>
        <strain evidence="9">B10K-DU-001-17</strain>
        <tissue evidence="9">Muscle</tissue>
    </source>
</reference>
<name>A0A7L2DHA7_CATFU</name>
<keyword evidence="6" id="KW-0325">Glycoprotein</keyword>
<dbReference type="GO" id="GO:0043065">
    <property type="term" value="P:positive regulation of apoptotic process"/>
    <property type="evidence" value="ECO:0007669"/>
    <property type="project" value="TreeGrafter"/>
</dbReference>
<dbReference type="Gene3D" id="2.10.50.10">
    <property type="entry name" value="Tumor Necrosis Factor Receptor, subunit A, domain 2"/>
    <property type="match status" value="1"/>
</dbReference>
<dbReference type="SUPFAM" id="SSF57586">
    <property type="entry name" value="TNF receptor-like"/>
    <property type="match status" value="1"/>
</dbReference>
<evidence type="ECO:0000256" key="6">
    <source>
        <dbReference type="ARBA" id="ARBA00023180"/>
    </source>
</evidence>